<dbReference type="InterPro" id="IPR010985">
    <property type="entry name" value="Ribbon_hlx_hlx"/>
</dbReference>
<gene>
    <name evidence="1" type="ORF">PPG34_16540</name>
</gene>
<name>A0ABU3KCQ7_9BACT</name>
<protein>
    <submittedName>
        <fullName evidence="1">CopG family antitoxin</fullName>
    </submittedName>
</protein>
<dbReference type="Proteomes" id="UP001250932">
    <property type="component" value="Unassembled WGS sequence"/>
</dbReference>
<dbReference type="Pfam" id="PF12441">
    <property type="entry name" value="CopG_antitoxin"/>
    <property type="match status" value="1"/>
</dbReference>
<dbReference type="EMBL" id="JAQOUE010000002">
    <property type="protein sequence ID" value="MDT7043962.1"/>
    <property type="molecule type" value="Genomic_DNA"/>
</dbReference>
<keyword evidence="2" id="KW-1185">Reference proteome</keyword>
<dbReference type="SUPFAM" id="SSF47598">
    <property type="entry name" value="Ribbon-helix-helix"/>
    <property type="match status" value="1"/>
</dbReference>
<sequence length="83" mass="9775">MKKKVPKFKNDKEAEKFLDQDLTDYINLKNFTSVNFEMLPKDKQVNLRFSEQLLSAVRQKADEEGISYQKYIRKAVEESLASQ</sequence>
<comment type="caution">
    <text evidence="1">The sequence shown here is derived from an EMBL/GenBank/DDBJ whole genome shotgun (WGS) entry which is preliminary data.</text>
</comment>
<dbReference type="RefSeq" id="WP_313834548.1">
    <property type="nucleotide sequence ID" value="NZ_JAQOUE010000002.1"/>
</dbReference>
<dbReference type="InterPro" id="IPR013321">
    <property type="entry name" value="Arc_rbn_hlx_hlx"/>
</dbReference>
<evidence type="ECO:0000313" key="2">
    <source>
        <dbReference type="Proteomes" id="UP001250932"/>
    </source>
</evidence>
<dbReference type="Gene3D" id="1.10.1220.10">
    <property type="entry name" value="Met repressor-like"/>
    <property type="match status" value="1"/>
</dbReference>
<dbReference type="InterPro" id="IPR022148">
    <property type="entry name" value="CopG_antitoxin"/>
</dbReference>
<evidence type="ECO:0000313" key="1">
    <source>
        <dbReference type="EMBL" id="MDT7043962.1"/>
    </source>
</evidence>
<proteinExistence type="predicted"/>
<reference evidence="1 2" key="1">
    <citation type="journal article" date="2023" name="ISME J.">
        <title>Cultivation and genomic characterization of novel and ubiquitous marine nitrite-oxidizing bacteria from the Nitrospirales.</title>
        <authorList>
            <person name="Mueller A.J."/>
            <person name="Daebeler A."/>
            <person name="Herbold C.W."/>
            <person name="Kirkegaard R.H."/>
            <person name="Daims H."/>
        </authorList>
    </citation>
    <scope>NUCLEOTIDE SEQUENCE [LARGE SCALE GENOMIC DNA]</scope>
    <source>
        <strain evidence="1 2">EB</strain>
    </source>
</reference>
<organism evidence="1 2">
    <name type="scientific">Candidatus Nitronereus thalassa</name>
    <dbReference type="NCBI Taxonomy" id="3020898"/>
    <lineage>
        <taxon>Bacteria</taxon>
        <taxon>Pseudomonadati</taxon>
        <taxon>Nitrospirota</taxon>
        <taxon>Nitrospiria</taxon>
        <taxon>Nitrospirales</taxon>
        <taxon>Nitrospiraceae</taxon>
        <taxon>Candidatus Nitronereus</taxon>
    </lineage>
</organism>
<accession>A0ABU3KCQ7</accession>